<dbReference type="EnsemblBacteria" id="CAD72735">
    <property type="protein sequence ID" value="CAD72735"/>
    <property type="gene ID" value="RB2604"/>
</dbReference>
<protein>
    <submittedName>
        <fullName evidence="2">Uncharacterized protein</fullName>
    </submittedName>
</protein>
<dbReference type="Proteomes" id="UP000001025">
    <property type="component" value="Chromosome"/>
</dbReference>
<accession>Q7UVI9</accession>
<proteinExistence type="predicted"/>
<dbReference type="AlphaFoldDB" id="Q7UVI9"/>
<evidence type="ECO:0000313" key="2">
    <source>
        <dbReference type="EMBL" id="CAD72735.1"/>
    </source>
</evidence>
<evidence type="ECO:0000256" key="1">
    <source>
        <dbReference type="SAM" id="MobiDB-lite"/>
    </source>
</evidence>
<gene>
    <name evidence="2" type="ordered locus">RB2604</name>
</gene>
<evidence type="ECO:0000313" key="3">
    <source>
        <dbReference type="Proteomes" id="UP000001025"/>
    </source>
</evidence>
<sequence length="50" mass="5640">MLRKKRGVHPNNALSRASIGPAFHPTPCKTWPTWSASVSWRIRLRNVVSA</sequence>
<organism evidence="2 3">
    <name type="scientific">Rhodopirellula baltica (strain DSM 10527 / NCIMB 13988 / SH1)</name>
    <dbReference type="NCBI Taxonomy" id="243090"/>
    <lineage>
        <taxon>Bacteria</taxon>
        <taxon>Pseudomonadati</taxon>
        <taxon>Planctomycetota</taxon>
        <taxon>Planctomycetia</taxon>
        <taxon>Pirellulales</taxon>
        <taxon>Pirellulaceae</taxon>
        <taxon>Rhodopirellula</taxon>
    </lineage>
</organism>
<reference evidence="2 3" key="1">
    <citation type="journal article" date="2003" name="Proc. Natl. Acad. Sci. U.S.A.">
        <title>Complete genome sequence of the marine planctomycete Pirellula sp. strain 1.</title>
        <authorList>
            <person name="Gloeckner F.O."/>
            <person name="Kube M."/>
            <person name="Bauer M."/>
            <person name="Teeling H."/>
            <person name="Lombardot T."/>
            <person name="Ludwig W."/>
            <person name="Gade D."/>
            <person name="Beck A."/>
            <person name="Borzym K."/>
            <person name="Heitmann K."/>
            <person name="Rabus R."/>
            <person name="Schlesner H."/>
            <person name="Amann R."/>
            <person name="Reinhardt R."/>
        </authorList>
    </citation>
    <scope>NUCLEOTIDE SEQUENCE [LARGE SCALE GENOMIC DNA]</scope>
    <source>
        <strain evidence="3">DSM 10527 / NCIMB 13988 / SH1</strain>
    </source>
</reference>
<dbReference type="KEGG" id="rba:RB2604"/>
<feature type="region of interest" description="Disordered" evidence="1">
    <location>
        <begin position="1"/>
        <end position="23"/>
    </location>
</feature>
<dbReference type="HOGENOM" id="CLU_3122008_0_0_0"/>
<dbReference type="STRING" id="243090.RB2604"/>
<name>Q7UVI9_RHOBA</name>
<keyword evidence="3" id="KW-1185">Reference proteome</keyword>
<dbReference type="InParanoid" id="Q7UVI9"/>
<dbReference type="EMBL" id="BX294137">
    <property type="protein sequence ID" value="CAD72735.1"/>
    <property type="molecule type" value="Genomic_DNA"/>
</dbReference>